<protein>
    <submittedName>
        <fullName evidence="1">Uncharacterized protein</fullName>
    </submittedName>
</protein>
<keyword evidence="2" id="KW-1185">Reference proteome</keyword>
<accession>A0AA35JXU6</accession>
<evidence type="ECO:0000313" key="2">
    <source>
        <dbReference type="Proteomes" id="UP001178461"/>
    </source>
</evidence>
<proteinExistence type="predicted"/>
<gene>
    <name evidence="1" type="ORF">PODLI_1B036175</name>
</gene>
<dbReference type="Proteomes" id="UP001178461">
    <property type="component" value="Chromosome 2"/>
</dbReference>
<reference evidence="1" key="1">
    <citation type="submission" date="2022-12" db="EMBL/GenBank/DDBJ databases">
        <authorList>
            <person name="Alioto T."/>
            <person name="Alioto T."/>
            <person name="Gomez Garrido J."/>
        </authorList>
    </citation>
    <scope>NUCLEOTIDE SEQUENCE</scope>
</reference>
<name>A0AA35JXU6_9SAUR</name>
<dbReference type="AlphaFoldDB" id="A0AA35JXU6"/>
<sequence length="89" mass="10598">MWTEWNKSQHSLSDKSYLFPSVLAGIARKGHIDTELHKRERERETCCQELRFLLKIAENMKELKLEFELEGCGLQILHFQTEEELCNFI</sequence>
<organism evidence="1 2">
    <name type="scientific">Podarcis lilfordi</name>
    <name type="common">Lilford's wall lizard</name>
    <dbReference type="NCBI Taxonomy" id="74358"/>
    <lineage>
        <taxon>Eukaryota</taxon>
        <taxon>Metazoa</taxon>
        <taxon>Chordata</taxon>
        <taxon>Craniata</taxon>
        <taxon>Vertebrata</taxon>
        <taxon>Euteleostomi</taxon>
        <taxon>Lepidosauria</taxon>
        <taxon>Squamata</taxon>
        <taxon>Bifurcata</taxon>
        <taxon>Unidentata</taxon>
        <taxon>Episquamata</taxon>
        <taxon>Laterata</taxon>
        <taxon>Lacertibaenia</taxon>
        <taxon>Lacertidae</taxon>
        <taxon>Podarcis</taxon>
    </lineage>
</organism>
<evidence type="ECO:0000313" key="1">
    <source>
        <dbReference type="EMBL" id="CAI5767209.1"/>
    </source>
</evidence>
<dbReference type="EMBL" id="OX395127">
    <property type="protein sequence ID" value="CAI5767209.1"/>
    <property type="molecule type" value="Genomic_DNA"/>
</dbReference>